<proteinExistence type="predicted"/>
<gene>
    <name evidence="1" type="ORF">DPMN_163215</name>
</gene>
<sequence>MMATIKTSIESDTDQCTKLHTKMTYFQDNIKSLEDQSEAMSFIMYTKCIELATEAGTFLKDVKTHDEVKMTYTPDTTIEQTLTTLSGLGKFKCLSKFAHSPRKEDNEAVEIDYGTFYDIFDETEKNLNVNRLKSYKDYGARYCQMLAICETAEGNL</sequence>
<dbReference type="AlphaFoldDB" id="A0A9D4EW68"/>
<keyword evidence="2" id="KW-1185">Reference proteome</keyword>
<dbReference type="Proteomes" id="UP000828390">
    <property type="component" value="Unassembled WGS sequence"/>
</dbReference>
<reference evidence="1" key="1">
    <citation type="journal article" date="2019" name="bioRxiv">
        <title>The Genome of the Zebra Mussel, Dreissena polymorpha: A Resource for Invasive Species Research.</title>
        <authorList>
            <person name="McCartney M.A."/>
            <person name="Auch B."/>
            <person name="Kono T."/>
            <person name="Mallez S."/>
            <person name="Zhang Y."/>
            <person name="Obille A."/>
            <person name="Becker A."/>
            <person name="Abrahante J.E."/>
            <person name="Garbe J."/>
            <person name="Badalamenti J.P."/>
            <person name="Herman A."/>
            <person name="Mangelson H."/>
            <person name="Liachko I."/>
            <person name="Sullivan S."/>
            <person name="Sone E.D."/>
            <person name="Koren S."/>
            <person name="Silverstein K.A.T."/>
            <person name="Beckman K.B."/>
            <person name="Gohl D.M."/>
        </authorList>
    </citation>
    <scope>NUCLEOTIDE SEQUENCE</scope>
    <source>
        <strain evidence="1">Duluth1</strain>
        <tissue evidence="1">Whole animal</tissue>
    </source>
</reference>
<protein>
    <submittedName>
        <fullName evidence="1">Uncharacterized protein</fullName>
    </submittedName>
</protein>
<accession>A0A9D4EW68</accession>
<comment type="caution">
    <text evidence="1">The sequence shown here is derived from an EMBL/GenBank/DDBJ whole genome shotgun (WGS) entry which is preliminary data.</text>
</comment>
<name>A0A9D4EW68_DREPO</name>
<evidence type="ECO:0000313" key="1">
    <source>
        <dbReference type="EMBL" id="KAH3785130.1"/>
    </source>
</evidence>
<dbReference type="EMBL" id="JAIWYP010000008">
    <property type="protein sequence ID" value="KAH3785130.1"/>
    <property type="molecule type" value="Genomic_DNA"/>
</dbReference>
<evidence type="ECO:0000313" key="2">
    <source>
        <dbReference type="Proteomes" id="UP000828390"/>
    </source>
</evidence>
<organism evidence="1 2">
    <name type="scientific">Dreissena polymorpha</name>
    <name type="common">Zebra mussel</name>
    <name type="synonym">Mytilus polymorpha</name>
    <dbReference type="NCBI Taxonomy" id="45954"/>
    <lineage>
        <taxon>Eukaryota</taxon>
        <taxon>Metazoa</taxon>
        <taxon>Spiralia</taxon>
        <taxon>Lophotrochozoa</taxon>
        <taxon>Mollusca</taxon>
        <taxon>Bivalvia</taxon>
        <taxon>Autobranchia</taxon>
        <taxon>Heteroconchia</taxon>
        <taxon>Euheterodonta</taxon>
        <taxon>Imparidentia</taxon>
        <taxon>Neoheterodontei</taxon>
        <taxon>Myida</taxon>
        <taxon>Dreissenoidea</taxon>
        <taxon>Dreissenidae</taxon>
        <taxon>Dreissena</taxon>
    </lineage>
</organism>
<reference evidence="1" key="2">
    <citation type="submission" date="2020-11" db="EMBL/GenBank/DDBJ databases">
        <authorList>
            <person name="McCartney M.A."/>
            <person name="Auch B."/>
            <person name="Kono T."/>
            <person name="Mallez S."/>
            <person name="Becker A."/>
            <person name="Gohl D.M."/>
            <person name="Silverstein K.A.T."/>
            <person name="Koren S."/>
            <person name="Bechman K.B."/>
            <person name="Herman A."/>
            <person name="Abrahante J.E."/>
            <person name="Garbe J."/>
        </authorList>
    </citation>
    <scope>NUCLEOTIDE SEQUENCE</scope>
    <source>
        <strain evidence="1">Duluth1</strain>
        <tissue evidence="1">Whole animal</tissue>
    </source>
</reference>